<accession>A0A1I7M554</accession>
<protein>
    <submittedName>
        <fullName evidence="2">Glycosyl transferases group 1</fullName>
    </submittedName>
</protein>
<dbReference type="GO" id="GO:0016757">
    <property type="term" value="F:glycosyltransferase activity"/>
    <property type="evidence" value="ECO:0007669"/>
    <property type="project" value="InterPro"/>
</dbReference>
<dbReference type="PANTHER" id="PTHR46656">
    <property type="entry name" value="PUTATIVE-RELATED"/>
    <property type="match status" value="1"/>
</dbReference>
<dbReference type="Pfam" id="PF00534">
    <property type="entry name" value="Glycos_transf_1"/>
    <property type="match status" value="1"/>
</dbReference>
<proteinExistence type="predicted"/>
<gene>
    <name evidence="2" type="ORF">SAMN05216552_10594</name>
</gene>
<name>A0A1I7M554_9BURK</name>
<dbReference type="Gene3D" id="3.40.50.2000">
    <property type="entry name" value="Glycogen Phosphorylase B"/>
    <property type="match status" value="1"/>
</dbReference>
<dbReference type="STRING" id="1035707.SAMN05216552_10594"/>
<evidence type="ECO:0000313" key="3">
    <source>
        <dbReference type="Proteomes" id="UP000199391"/>
    </source>
</evidence>
<organism evidence="2 3">
    <name type="scientific">Pseudoduganella namucuonensis</name>
    <dbReference type="NCBI Taxonomy" id="1035707"/>
    <lineage>
        <taxon>Bacteria</taxon>
        <taxon>Pseudomonadati</taxon>
        <taxon>Pseudomonadota</taxon>
        <taxon>Betaproteobacteria</taxon>
        <taxon>Burkholderiales</taxon>
        <taxon>Oxalobacteraceae</taxon>
        <taxon>Telluria group</taxon>
        <taxon>Pseudoduganella</taxon>
    </lineage>
</organism>
<sequence>MAWLFAHGLREHGLLDAVDADTRAALDAPADCLLAHTHGVADEAEMVPTWLMYFVWRSDAALRARYDLRQAAAWPAYRTWFLLEGVGALQLAPLVGPRWRDWLWAPSAGANGAPVAVPRWAWLAWCARRDLQQAFDLATRQGGDELRRWARAAPAVEAGLAWLAPPPCAPTARVQGAAPLRAFGVNLIGFAFGDMGVGEDVRMAVRACELAGIPFAVLNLDPGAGHSQGDRTLVGKVGEQGGVSERAPFAVNVFCLTAIDTARALLEFGPALFAGRVNVGWWPWELTVWPAQLAPTLRLVDEIWSSSRFTRDAMQAAARGAPAVSWMPLPAVVDLAGAGAFDELDVPPDCAVFLFIFDYRSSLARKNPQAVVDAFRLAFGPDDAGVVLVLKAMNVDLGDALWQALVRRVAGDSRIRIVMGTLPRVDVLRLVQACDVYVSLHRAEGFGRTLAEALLMGKPVVATDFSGSRDFLLATTGFPVRWRRTEVGPGEYPFVAGGDAAWWAEPDLDHAAEQLRLARKAIPDPARAARVRAAAAVSFSPQRIGQLMRARLMTITPAGPE</sequence>
<evidence type="ECO:0000313" key="2">
    <source>
        <dbReference type="EMBL" id="SFV17072.1"/>
    </source>
</evidence>
<feature type="domain" description="Glycosyl transferase family 1" evidence="1">
    <location>
        <begin position="418"/>
        <end position="471"/>
    </location>
</feature>
<dbReference type="CDD" id="cd01635">
    <property type="entry name" value="Glycosyltransferase_GTB-type"/>
    <property type="match status" value="1"/>
</dbReference>
<dbReference type="EMBL" id="FPBO01000059">
    <property type="protein sequence ID" value="SFV17072.1"/>
    <property type="molecule type" value="Genomic_DNA"/>
</dbReference>
<dbReference type="InterPro" id="IPR001296">
    <property type="entry name" value="Glyco_trans_1"/>
</dbReference>
<dbReference type="SUPFAM" id="SSF53756">
    <property type="entry name" value="UDP-Glycosyltransferase/glycogen phosphorylase"/>
    <property type="match status" value="1"/>
</dbReference>
<reference evidence="3" key="1">
    <citation type="submission" date="2016-10" db="EMBL/GenBank/DDBJ databases">
        <authorList>
            <person name="Varghese N."/>
            <person name="Submissions S."/>
        </authorList>
    </citation>
    <scope>NUCLEOTIDE SEQUENCE [LARGE SCALE GENOMIC DNA]</scope>
    <source>
        <strain evidence="3">CGMCC 1.11014</strain>
    </source>
</reference>
<dbReference type="PANTHER" id="PTHR46656:SF3">
    <property type="entry name" value="PUTATIVE-RELATED"/>
    <property type="match status" value="1"/>
</dbReference>
<keyword evidence="2" id="KW-0808">Transferase</keyword>
<keyword evidence="3" id="KW-1185">Reference proteome</keyword>
<dbReference type="AlphaFoldDB" id="A0A1I7M554"/>
<dbReference type="Proteomes" id="UP000199391">
    <property type="component" value="Unassembled WGS sequence"/>
</dbReference>
<evidence type="ECO:0000259" key="1">
    <source>
        <dbReference type="Pfam" id="PF00534"/>
    </source>
</evidence>